<dbReference type="FunFam" id="3.40.640.10:FF:000066">
    <property type="entry name" value="Aspartate aminotransferase"/>
    <property type="match status" value="1"/>
</dbReference>
<keyword evidence="12" id="KW-1185">Reference proteome</keyword>
<comment type="caution">
    <text evidence="11">The sequence shown here is derived from an EMBL/GenBank/DDBJ whole genome shotgun (WGS) entry which is preliminary data.</text>
</comment>
<proteinExistence type="inferred from homology"/>
<reference evidence="11" key="1">
    <citation type="submission" date="2020-05" db="EMBL/GenBank/DDBJ databases">
        <title>Phylogenomic resolution of chytrid fungi.</title>
        <authorList>
            <person name="Stajich J.E."/>
            <person name="Amses K."/>
            <person name="Simmons R."/>
            <person name="Seto K."/>
            <person name="Myers J."/>
            <person name="Bonds A."/>
            <person name="Quandt C.A."/>
            <person name="Barry K."/>
            <person name="Liu P."/>
            <person name="Grigoriev I."/>
            <person name="Longcore J.E."/>
            <person name="James T.Y."/>
        </authorList>
    </citation>
    <scope>NUCLEOTIDE SEQUENCE</scope>
    <source>
        <strain evidence="11">JEL0513</strain>
    </source>
</reference>
<feature type="region of interest" description="Disordered" evidence="9">
    <location>
        <begin position="1"/>
        <end position="49"/>
    </location>
</feature>
<evidence type="ECO:0000256" key="6">
    <source>
        <dbReference type="ARBA" id="ARBA00022898"/>
    </source>
</evidence>
<comment type="catalytic activity">
    <reaction evidence="7 8">
        <text>L-aspartate + 2-oxoglutarate = oxaloacetate + L-glutamate</text>
        <dbReference type="Rhea" id="RHEA:21824"/>
        <dbReference type="ChEBI" id="CHEBI:16452"/>
        <dbReference type="ChEBI" id="CHEBI:16810"/>
        <dbReference type="ChEBI" id="CHEBI:29985"/>
        <dbReference type="ChEBI" id="CHEBI:29991"/>
        <dbReference type="EC" id="2.6.1.1"/>
    </reaction>
</comment>
<dbReference type="SMART" id="SM00367">
    <property type="entry name" value="LRR_CC"/>
    <property type="match status" value="4"/>
</dbReference>
<name>A0AAD5SXY5_9FUNG</name>
<dbReference type="GO" id="GO:0005739">
    <property type="term" value="C:mitochondrion"/>
    <property type="evidence" value="ECO:0007669"/>
    <property type="project" value="TreeGrafter"/>
</dbReference>
<dbReference type="AlphaFoldDB" id="A0AAD5SXY5"/>
<evidence type="ECO:0000256" key="2">
    <source>
        <dbReference type="ARBA" id="ARBA00007441"/>
    </source>
</evidence>
<evidence type="ECO:0000256" key="7">
    <source>
        <dbReference type="ARBA" id="ARBA00049185"/>
    </source>
</evidence>
<evidence type="ECO:0000313" key="11">
    <source>
        <dbReference type="EMBL" id="KAJ3117240.1"/>
    </source>
</evidence>
<dbReference type="Gene3D" id="3.40.640.10">
    <property type="entry name" value="Type I PLP-dependent aspartate aminotransferase-like (Major domain)"/>
    <property type="match status" value="1"/>
</dbReference>
<sequence length="1099" mass="121367">MVYLKDINPKNSSQPHTDLPTPVFPPQDPVVSHANDSSDDDDDDETRTMSETMYFSAAESSAVNTNGGLSSLKKASIESIIALASQLWHSLSSSSSPSSVTPGEDGKQKSGNLPQETVMHLISYIEENKKTAMYSLLGVDKKWHAAAIKKYWKHTIVNDNFKWLRFVDTCLRAPLQKPVSMHNYASFIRTLKLSNLSCLITAENWMKLISSCRLLEDLVVDSVSIQPFPEFEMDFVVSKSAPTSPAIKRRFSNTASARYVSTQSMASTSHILRRWSSASNVKNSATTTTYNKQEIRLQNLKSLKISWSPDLSIESLTVLVRNAPNLESVSLAGIHTLTERDICNIVKALPLLTKLHLGDLRSTRAPFSSSRGVGVFRGSELALTLAEHSTNLTSLELHGLMNLQPIAFAALLTVPQPPPPPLETIFSESESESEQPPVQTNQHDNNSNSRRQMRLSHIGLHSSTGNIDTPIFLETLTSPLVISHITSFSISEAHTLTDSSFIIIIQAMSKTLQHLELGPSLNLSDFGVLAIGQFCCANLVSLTCVGLTKCRDVANFVGHRFGRLETLVLRDMKELRAVRPLVSMARKKSAWRELVETVVTPEQEDDVKCNNFEESGTDDDDDYEFVDSLEDFDVVEFGGQVTQEMILNETIAAQTGLVIYEVNEPALIGCVRLRRIEFMGCNSLGDRTVVQIVSAMNRGLKKAVVSFSMVGDEARLGRRFNVSEDDQAVAKLISKINLIHTNVVTHFRLALQLRFENESKTMHRLATSAYKVSSLRTLNLTTTKRSVSQWAKVPQGPPDPILGVSEAFRADASPKKINLGVGAYRDDNNKPYVLSCVKQAEQRIASANNDKEYLGITGLAAYNALAAQLAYGEDSPALTQARLVTSQSLSGTGALRIGGEFLSRWYTGNGGKKIYLPTPSWGNHANIFRDSKLEVGAYRYYDKNTIALDFAGLKEDLTSIPDESLVLLHACAHNPTGVDPTESQWRELSDLFKRKKHVAFFDMAYQGFASGSPAKDAFAVRLFVAEGHNILLAQSFAKNLGLYGERVGLFSIVVADKDEAKRVDSQIKILVRPMYSNPPLSGPRIVKEVLGSPELKEEW</sequence>
<feature type="compositionally biased region" description="Polar residues" evidence="9">
    <location>
        <begin position="436"/>
        <end position="450"/>
    </location>
</feature>
<dbReference type="SUPFAM" id="SSF53383">
    <property type="entry name" value="PLP-dependent transferases"/>
    <property type="match status" value="1"/>
</dbReference>
<dbReference type="PRINTS" id="PR00799">
    <property type="entry name" value="TRANSAMINASE"/>
</dbReference>
<evidence type="ECO:0000256" key="8">
    <source>
        <dbReference type="RuleBase" id="RU000480"/>
    </source>
</evidence>
<dbReference type="Pfam" id="PF00155">
    <property type="entry name" value="Aminotran_1_2"/>
    <property type="match status" value="1"/>
</dbReference>
<dbReference type="GO" id="GO:0004069">
    <property type="term" value="F:L-aspartate:2-oxoglutarate aminotransferase activity"/>
    <property type="evidence" value="ECO:0007669"/>
    <property type="project" value="UniProtKB-EC"/>
</dbReference>
<dbReference type="CDD" id="cd00609">
    <property type="entry name" value="AAT_like"/>
    <property type="match status" value="1"/>
</dbReference>
<evidence type="ECO:0000259" key="10">
    <source>
        <dbReference type="Pfam" id="PF00155"/>
    </source>
</evidence>
<evidence type="ECO:0000256" key="1">
    <source>
        <dbReference type="ARBA" id="ARBA00001933"/>
    </source>
</evidence>
<evidence type="ECO:0000256" key="9">
    <source>
        <dbReference type="SAM" id="MobiDB-lite"/>
    </source>
</evidence>
<comment type="subunit">
    <text evidence="3 8">Homodimer.</text>
</comment>
<keyword evidence="6" id="KW-0663">Pyridoxal phosphate</keyword>
<evidence type="ECO:0000256" key="5">
    <source>
        <dbReference type="ARBA" id="ARBA00022679"/>
    </source>
</evidence>
<dbReference type="InterPro" id="IPR015424">
    <property type="entry name" value="PyrdxlP-dep_Trfase"/>
</dbReference>
<evidence type="ECO:0000256" key="4">
    <source>
        <dbReference type="ARBA" id="ARBA00022576"/>
    </source>
</evidence>
<keyword evidence="5 8" id="KW-0808">Transferase</keyword>
<dbReference type="GO" id="GO:0030170">
    <property type="term" value="F:pyridoxal phosphate binding"/>
    <property type="evidence" value="ECO:0007669"/>
    <property type="project" value="InterPro"/>
</dbReference>
<dbReference type="SUPFAM" id="SSF52047">
    <property type="entry name" value="RNI-like"/>
    <property type="match status" value="1"/>
</dbReference>
<dbReference type="EC" id="2.6.1.1" evidence="8"/>
<evidence type="ECO:0000256" key="3">
    <source>
        <dbReference type="ARBA" id="ARBA00011738"/>
    </source>
</evidence>
<comment type="miscellaneous">
    <text evidence="8">In eukaryotes there are cytoplasmic, mitochondrial and chloroplastic isozymes.</text>
</comment>
<feature type="domain" description="Aminotransferase class I/classII large" evidence="10">
    <location>
        <begin position="815"/>
        <end position="1097"/>
    </location>
</feature>
<dbReference type="Gene3D" id="3.80.10.10">
    <property type="entry name" value="Ribonuclease Inhibitor"/>
    <property type="match status" value="1"/>
</dbReference>
<protein>
    <recommendedName>
        <fullName evidence="8">Aspartate aminotransferase</fullName>
        <ecNumber evidence="8">2.6.1.1</ecNumber>
    </recommendedName>
</protein>
<gene>
    <name evidence="11" type="primary">AAT1</name>
    <name evidence="11" type="ORF">HK100_000866</name>
</gene>
<dbReference type="InterPro" id="IPR000796">
    <property type="entry name" value="Asp_trans"/>
</dbReference>
<comment type="similarity">
    <text evidence="2">Belongs to the class-I pyridoxal-phosphate-dependent aminotransferase family.</text>
</comment>
<dbReference type="InterPro" id="IPR015421">
    <property type="entry name" value="PyrdxlP-dep_Trfase_major"/>
</dbReference>
<dbReference type="EMBL" id="JADGJH010001178">
    <property type="protein sequence ID" value="KAJ3117240.1"/>
    <property type="molecule type" value="Genomic_DNA"/>
</dbReference>
<dbReference type="InterPro" id="IPR004838">
    <property type="entry name" value="NHTrfase_class1_PyrdxlP-BS"/>
</dbReference>
<dbReference type="InterPro" id="IPR004839">
    <property type="entry name" value="Aminotransferase_I/II_large"/>
</dbReference>
<dbReference type="GO" id="GO:0006533">
    <property type="term" value="P:L-aspartate catabolic process"/>
    <property type="evidence" value="ECO:0007669"/>
    <property type="project" value="TreeGrafter"/>
</dbReference>
<organism evidence="11 12">
    <name type="scientific">Physocladia obscura</name>
    <dbReference type="NCBI Taxonomy" id="109957"/>
    <lineage>
        <taxon>Eukaryota</taxon>
        <taxon>Fungi</taxon>
        <taxon>Fungi incertae sedis</taxon>
        <taxon>Chytridiomycota</taxon>
        <taxon>Chytridiomycota incertae sedis</taxon>
        <taxon>Chytridiomycetes</taxon>
        <taxon>Chytridiales</taxon>
        <taxon>Chytriomycetaceae</taxon>
        <taxon>Physocladia</taxon>
    </lineage>
</organism>
<dbReference type="InterPro" id="IPR032675">
    <property type="entry name" value="LRR_dom_sf"/>
</dbReference>
<dbReference type="PANTHER" id="PTHR11879:SF22">
    <property type="entry name" value="ASPARTATE AMINOTRANSFERASE, MITOCHONDRIAL"/>
    <property type="match status" value="1"/>
</dbReference>
<dbReference type="InterPro" id="IPR006553">
    <property type="entry name" value="Leu-rich_rpt_Cys-con_subtyp"/>
</dbReference>
<dbReference type="PROSITE" id="PS00105">
    <property type="entry name" value="AA_TRANSFER_CLASS_1"/>
    <property type="match status" value="1"/>
</dbReference>
<evidence type="ECO:0000313" key="12">
    <source>
        <dbReference type="Proteomes" id="UP001211907"/>
    </source>
</evidence>
<dbReference type="InterPro" id="IPR015422">
    <property type="entry name" value="PyrdxlP-dep_Trfase_small"/>
</dbReference>
<dbReference type="Proteomes" id="UP001211907">
    <property type="component" value="Unassembled WGS sequence"/>
</dbReference>
<accession>A0AAD5SXY5</accession>
<keyword evidence="4 8" id="KW-0032">Aminotransferase</keyword>
<dbReference type="Gene3D" id="3.90.1150.10">
    <property type="entry name" value="Aspartate Aminotransferase, domain 1"/>
    <property type="match status" value="1"/>
</dbReference>
<feature type="region of interest" description="Disordered" evidence="9">
    <location>
        <begin position="419"/>
        <end position="450"/>
    </location>
</feature>
<dbReference type="PANTHER" id="PTHR11879">
    <property type="entry name" value="ASPARTATE AMINOTRANSFERASE"/>
    <property type="match status" value="1"/>
</dbReference>
<comment type="cofactor">
    <cofactor evidence="1">
        <name>pyridoxal 5'-phosphate</name>
        <dbReference type="ChEBI" id="CHEBI:597326"/>
    </cofactor>
</comment>